<dbReference type="AlphaFoldDB" id="I2FPT6"/>
<dbReference type="Proteomes" id="UP000006174">
    <property type="component" value="Unassembled WGS sequence"/>
</dbReference>
<evidence type="ECO:0000313" key="1">
    <source>
        <dbReference type="EMBL" id="CCF48929.1"/>
    </source>
</evidence>
<evidence type="ECO:0000313" key="2">
    <source>
        <dbReference type="Proteomes" id="UP000006174"/>
    </source>
</evidence>
<proteinExistence type="predicted"/>
<organism evidence="1 2">
    <name type="scientific">Ustilago hordei</name>
    <name type="common">Barley covered smut fungus</name>
    <dbReference type="NCBI Taxonomy" id="120017"/>
    <lineage>
        <taxon>Eukaryota</taxon>
        <taxon>Fungi</taxon>
        <taxon>Dikarya</taxon>
        <taxon>Basidiomycota</taxon>
        <taxon>Ustilaginomycotina</taxon>
        <taxon>Ustilaginomycetes</taxon>
        <taxon>Ustilaginales</taxon>
        <taxon>Ustilaginaceae</taxon>
        <taxon>Ustilago</taxon>
    </lineage>
</organism>
<dbReference type="STRING" id="1128400.I2FPT6"/>
<sequence>MPSYLWTECPQWLVETCNNIQAITYPSFRCETSDTLLIEWVAAQHTTSKTYGFIKCDLTIIKSWHIDLSLSTVFFNSKCLARAVQGLKRVVGDPLPIAKLALTLPLLHQLLWALPTVCPSQHNHWMFHAAFFLAFACFLCSGELTWEAQGTNKMLTVGSISFAADKSFATVTIPASRIDPFWQGATLTMPAVLLSTCAVSALDMAIRLASLPPCANASQPVGSNPQPTLATPSVMVWQQGWPPTVSTMPPSVGWGAGGATASVATSTSLLLTEQPSPRWHSTPTLPLLCHSAPSPGATSDCLSWMGLPLLALQPQLMTITPYSMPLAHHVAMAGSSQATLPS</sequence>
<dbReference type="HOGENOM" id="CLU_811813_0_0_1"/>
<gene>
    <name evidence="1" type="ORF">UHOR_05982</name>
</gene>
<accession>I2FPT6</accession>
<comment type="caution">
    <text evidence="1">The sequence shown here is derived from an EMBL/GenBank/DDBJ whole genome shotgun (WGS) entry which is preliminary data.</text>
</comment>
<keyword evidence="2" id="KW-1185">Reference proteome</keyword>
<dbReference type="EMBL" id="CAGI01000139">
    <property type="protein sequence ID" value="CCF48929.1"/>
    <property type="molecule type" value="Genomic_DNA"/>
</dbReference>
<name>I2FPT6_USTHO</name>
<protein>
    <submittedName>
        <fullName evidence="1">Uncharacterized protein</fullName>
    </submittedName>
</protein>
<reference evidence="1 2" key="1">
    <citation type="journal article" date="2012" name="Plant Cell">
        <title>Genome comparison of barley and maize smut fungi reveals targeted loss of RNA silencing components and species-specific presence of transposable elements.</title>
        <authorList>
            <person name="Laurie J.D."/>
            <person name="Ali S."/>
            <person name="Linning R."/>
            <person name="Mannhaupt G."/>
            <person name="Wong P."/>
            <person name="Gueldener U."/>
            <person name="Muensterkoetter M."/>
            <person name="Moore R."/>
            <person name="Kahmann R."/>
            <person name="Bakkeren G."/>
            <person name="Schirawski J."/>
        </authorList>
    </citation>
    <scope>NUCLEOTIDE SEQUENCE [LARGE SCALE GENOMIC DNA]</scope>
    <source>
        <strain evidence="2">Uh4875-4</strain>
    </source>
</reference>